<evidence type="ECO:0000313" key="5">
    <source>
        <dbReference type="Proteomes" id="UP000248395"/>
    </source>
</evidence>
<dbReference type="InterPro" id="IPR036291">
    <property type="entry name" value="NAD(P)-bd_dom_sf"/>
</dbReference>
<evidence type="ECO:0000256" key="2">
    <source>
        <dbReference type="ARBA" id="ARBA00007637"/>
    </source>
</evidence>
<reference evidence="4 5" key="1">
    <citation type="submission" date="2018-05" db="EMBL/GenBank/DDBJ databases">
        <title>Genomic Encyclopedia of Type Strains, Phase IV (KMG-IV): sequencing the most valuable type-strain genomes for metagenomic binning, comparative biology and taxonomic classification.</title>
        <authorList>
            <person name="Goeker M."/>
        </authorList>
    </citation>
    <scope>NUCLEOTIDE SEQUENCE [LARGE SCALE GENOMIC DNA]</scope>
    <source>
        <strain evidence="4 5">DSM 25134</strain>
    </source>
</reference>
<comment type="pathway">
    <text evidence="1">Bacterial outer membrane biogenesis; LPS O-antigen biosynthesis.</text>
</comment>
<comment type="caution">
    <text evidence="4">The sequence shown here is derived from an EMBL/GenBank/DDBJ whole genome shotgun (WGS) entry which is preliminary data.</text>
</comment>
<dbReference type="AlphaFoldDB" id="A0A318JAI2"/>
<proteinExistence type="inferred from homology"/>
<sequence length="333" mass="36793">MRVLVTGAAGFIGSHVCDLLLREGHTVLALDDLSTGTERNLAGFIDHPEFQFICADIRERQLIRTYFHGVDWVIHLAGRSDIVPSIEQPEDYFDVNVNGTLNVLQAAKEHGIQRFVYAASSSSYGIPDSYPTSEQAALQPEYPYALTKAMGEELVLHWAKVYQLPALSLRLFNVYGPRSRTSGAYGAVFGVFLAQKLKGLPLTIVGDGSQTRDFTFVTDVANAFIAAARSNICGRALNVGSGNHYSVLYLAQLLGGEHIFIPKRPGEPDCTFADTRLIQQVLDWKPKVSFEEGVKIMLSSIQDWSDAPVWTAESIDKATRSWFTHLGSQHADR</sequence>
<organism evidence="4 5">
    <name type="scientific">Aquitalea magnusonii</name>
    <dbReference type="NCBI Taxonomy" id="332411"/>
    <lineage>
        <taxon>Bacteria</taxon>
        <taxon>Pseudomonadati</taxon>
        <taxon>Pseudomonadota</taxon>
        <taxon>Betaproteobacteria</taxon>
        <taxon>Neisseriales</taxon>
        <taxon>Chromobacteriaceae</taxon>
        <taxon>Aquitalea</taxon>
    </lineage>
</organism>
<dbReference type="OrthoDB" id="9769113at2"/>
<dbReference type="InterPro" id="IPR001509">
    <property type="entry name" value="Epimerase_deHydtase"/>
</dbReference>
<feature type="domain" description="NAD-dependent epimerase/dehydratase" evidence="3">
    <location>
        <begin position="3"/>
        <end position="240"/>
    </location>
</feature>
<accession>A0A318JAI2</accession>
<dbReference type="EMBL" id="QJKC01000013">
    <property type="protein sequence ID" value="PXX44371.1"/>
    <property type="molecule type" value="Genomic_DNA"/>
</dbReference>
<evidence type="ECO:0000259" key="3">
    <source>
        <dbReference type="Pfam" id="PF01370"/>
    </source>
</evidence>
<protein>
    <submittedName>
        <fullName evidence="4">UDP-glucose 4-epimerase</fullName>
    </submittedName>
</protein>
<evidence type="ECO:0000313" key="4">
    <source>
        <dbReference type="EMBL" id="PXX44371.1"/>
    </source>
</evidence>
<comment type="similarity">
    <text evidence="2">Belongs to the NAD(P)-dependent epimerase/dehydratase family.</text>
</comment>
<dbReference type="SUPFAM" id="SSF51735">
    <property type="entry name" value="NAD(P)-binding Rossmann-fold domains"/>
    <property type="match status" value="1"/>
</dbReference>
<dbReference type="PANTHER" id="PTHR43000">
    <property type="entry name" value="DTDP-D-GLUCOSE 4,6-DEHYDRATASE-RELATED"/>
    <property type="match status" value="1"/>
</dbReference>
<dbReference type="Pfam" id="PF01370">
    <property type="entry name" value="Epimerase"/>
    <property type="match status" value="1"/>
</dbReference>
<evidence type="ECO:0000256" key="1">
    <source>
        <dbReference type="ARBA" id="ARBA00005125"/>
    </source>
</evidence>
<dbReference type="Gene3D" id="3.90.25.10">
    <property type="entry name" value="UDP-galactose 4-epimerase, domain 1"/>
    <property type="match status" value="1"/>
</dbReference>
<gene>
    <name evidence="4" type="ORF">DFR38_11353</name>
</gene>
<dbReference type="Proteomes" id="UP000248395">
    <property type="component" value="Unassembled WGS sequence"/>
</dbReference>
<dbReference type="RefSeq" id="WP_059284348.1">
    <property type="nucleotide sequence ID" value="NZ_LNQU01000001.1"/>
</dbReference>
<dbReference type="Gene3D" id="3.40.50.720">
    <property type="entry name" value="NAD(P)-binding Rossmann-like Domain"/>
    <property type="match status" value="1"/>
</dbReference>
<keyword evidence="5" id="KW-1185">Reference proteome</keyword>
<name>A0A318JAI2_9NEIS</name>
<dbReference type="CDD" id="cd05256">
    <property type="entry name" value="UDP_AE_SDR_e"/>
    <property type="match status" value="1"/>
</dbReference>